<evidence type="ECO:0000313" key="2">
    <source>
        <dbReference type="Proteomes" id="UP001629249"/>
    </source>
</evidence>
<dbReference type="Proteomes" id="UP001629249">
    <property type="component" value="Unassembled WGS sequence"/>
</dbReference>
<protein>
    <recommendedName>
        <fullName evidence="3">Methyl-accepting chemotaxis protein</fullName>
    </recommendedName>
</protein>
<name>A0ABW8ZM32_9BURK</name>
<reference evidence="1 2" key="1">
    <citation type="journal article" date="2024" name="Chem. Sci.">
        <title>Discovery of megapolipeptins by genome mining of a Burkholderiales bacteria collection.</title>
        <authorList>
            <person name="Paulo B.S."/>
            <person name="Recchia M.J.J."/>
            <person name="Lee S."/>
            <person name="Fergusson C.H."/>
            <person name="Romanowski S.B."/>
            <person name="Hernandez A."/>
            <person name="Krull N."/>
            <person name="Liu D.Y."/>
            <person name="Cavanagh H."/>
            <person name="Bos A."/>
            <person name="Gray C.A."/>
            <person name="Murphy B.T."/>
            <person name="Linington R.G."/>
            <person name="Eustaquio A.S."/>
        </authorList>
    </citation>
    <scope>NUCLEOTIDE SEQUENCE [LARGE SCALE GENOMIC DNA]</scope>
    <source>
        <strain evidence="1 2">RL16-012-BIC-B</strain>
    </source>
</reference>
<evidence type="ECO:0008006" key="3">
    <source>
        <dbReference type="Google" id="ProtNLM"/>
    </source>
</evidence>
<accession>A0ABW8ZM32</accession>
<evidence type="ECO:0000313" key="1">
    <source>
        <dbReference type="EMBL" id="MFL9883216.1"/>
    </source>
</evidence>
<proteinExistence type="predicted"/>
<dbReference type="RefSeq" id="WP_408326249.1">
    <property type="nucleotide sequence ID" value="NZ_JAQQFH010000002.1"/>
</dbReference>
<keyword evidence="2" id="KW-1185">Reference proteome</keyword>
<dbReference type="EMBL" id="JAQQFN010000005">
    <property type="protein sequence ID" value="MFL9883216.1"/>
    <property type="molecule type" value="Genomic_DNA"/>
</dbReference>
<comment type="caution">
    <text evidence="1">The sequence shown here is derived from an EMBL/GenBank/DDBJ whole genome shotgun (WGS) entry which is preliminary data.</text>
</comment>
<gene>
    <name evidence="1" type="ORF">PQR66_09280</name>
</gene>
<organism evidence="1 2">
    <name type="scientific">Paraburkholderia agricolaris</name>
    <dbReference type="NCBI Taxonomy" id="2152888"/>
    <lineage>
        <taxon>Bacteria</taxon>
        <taxon>Pseudomonadati</taxon>
        <taxon>Pseudomonadota</taxon>
        <taxon>Betaproteobacteria</taxon>
        <taxon>Burkholderiales</taxon>
        <taxon>Burkholderiaceae</taxon>
        <taxon>Paraburkholderia</taxon>
    </lineage>
</organism>
<sequence length="216" mass="22946">MNTPLPRSGAPRLRLPVLVASAWITLVSAGVVVDYRLVSGVAAHVAQVPRATDIDSLKHRQAALEQRVTALTQSTDVVRRADLDIMRRATDARLTKLEQALDGRAANADLAALQIRLGQLDADVASLHAKPTPKPVRHPRPAPVVTAPFTVLGTELRGGEGFLAVAPSVDAPLDQTILLRPGDSTAGWQLQAIEGSTATFRANGQIVHLDIPGRTP</sequence>